<dbReference type="GO" id="GO:0022857">
    <property type="term" value="F:transmembrane transporter activity"/>
    <property type="evidence" value="ECO:0007669"/>
    <property type="project" value="InterPro"/>
</dbReference>
<protein>
    <recommendedName>
        <fullName evidence="6">Major facilitator superfamily (MFS) profile domain-containing protein</fullName>
    </recommendedName>
</protein>
<evidence type="ECO:0000256" key="3">
    <source>
        <dbReference type="ARBA" id="ARBA00022989"/>
    </source>
</evidence>
<evidence type="ECO:0000313" key="8">
    <source>
        <dbReference type="Proteomes" id="UP000184383"/>
    </source>
</evidence>
<dbReference type="STRING" id="1073089.A0A1L9R8Y2"/>
<dbReference type="PRINTS" id="PR01036">
    <property type="entry name" value="TCRTETB"/>
</dbReference>
<keyword evidence="4 5" id="KW-0472">Membrane</keyword>
<dbReference type="PANTHER" id="PTHR23501:SF149">
    <property type="entry name" value="MULTIDRUG TRANSPORTER, PUTATIVE (AFU_ORTHOLOGUE AFUA_5G10430)-RELATED"/>
    <property type="match status" value="1"/>
</dbReference>
<organism evidence="7 8">
    <name type="scientific">Aspergillus wentii DTO 134E9</name>
    <dbReference type="NCBI Taxonomy" id="1073089"/>
    <lineage>
        <taxon>Eukaryota</taxon>
        <taxon>Fungi</taxon>
        <taxon>Dikarya</taxon>
        <taxon>Ascomycota</taxon>
        <taxon>Pezizomycotina</taxon>
        <taxon>Eurotiomycetes</taxon>
        <taxon>Eurotiomycetidae</taxon>
        <taxon>Eurotiales</taxon>
        <taxon>Aspergillaceae</taxon>
        <taxon>Aspergillus</taxon>
        <taxon>Aspergillus subgen. Cremei</taxon>
    </lineage>
</organism>
<dbReference type="Pfam" id="PF07690">
    <property type="entry name" value="MFS_1"/>
    <property type="match status" value="1"/>
</dbReference>
<reference evidence="8" key="1">
    <citation type="journal article" date="2017" name="Genome Biol.">
        <title>Comparative genomics reveals high biological diversity and specific adaptations in the industrially and medically important fungal genus Aspergillus.</title>
        <authorList>
            <person name="de Vries R.P."/>
            <person name="Riley R."/>
            <person name="Wiebenga A."/>
            <person name="Aguilar-Osorio G."/>
            <person name="Amillis S."/>
            <person name="Uchima C.A."/>
            <person name="Anderluh G."/>
            <person name="Asadollahi M."/>
            <person name="Askin M."/>
            <person name="Barry K."/>
            <person name="Battaglia E."/>
            <person name="Bayram O."/>
            <person name="Benocci T."/>
            <person name="Braus-Stromeyer S.A."/>
            <person name="Caldana C."/>
            <person name="Canovas D."/>
            <person name="Cerqueira G.C."/>
            <person name="Chen F."/>
            <person name="Chen W."/>
            <person name="Choi C."/>
            <person name="Clum A."/>
            <person name="Dos Santos R.A."/>
            <person name="Damasio A.R."/>
            <person name="Diallinas G."/>
            <person name="Emri T."/>
            <person name="Fekete E."/>
            <person name="Flipphi M."/>
            <person name="Freyberg S."/>
            <person name="Gallo A."/>
            <person name="Gournas C."/>
            <person name="Habgood R."/>
            <person name="Hainaut M."/>
            <person name="Harispe M.L."/>
            <person name="Henrissat B."/>
            <person name="Hilden K.S."/>
            <person name="Hope R."/>
            <person name="Hossain A."/>
            <person name="Karabika E."/>
            <person name="Karaffa L."/>
            <person name="Karanyi Z."/>
            <person name="Krasevec N."/>
            <person name="Kuo A."/>
            <person name="Kusch H."/>
            <person name="LaButti K."/>
            <person name="Lagendijk E.L."/>
            <person name="Lapidus A."/>
            <person name="Levasseur A."/>
            <person name="Lindquist E."/>
            <person name="Lipzen A."/>
            <person name="Logrieco A.F."/>
            <person name="MacCabe A."/>
            <person name="Maekelae M.R."/>
            <person name="Malavazi I."/>
            <person name="Melin P."/>
            <person name="Meyer V."/>
            <person name="Mielnichuk N."/>
            <person name="Miskei M."/>
            <person name="Molnar A.P."/>
            <person name="Mule G."/>
            <person name="Ngan C.Y."/>
            <person name="Orejas M."/>
            <person name="Orosz E."/>
            <person name="Ouedraogo J.P."/>
            <person name="Overkamp K.M."/>
            <person name="Park H.-S."/>
            <person name="Perrone G."/>
            <person name="Piumi F."/>
            <person name="Punt P.J."/>
            <person name="Ram A.F."/>
            <person name="Ramon A."/>
            <person name="Rauscher S."/>
            <person name="Record E."/>
            <person name="Riano-Pachon D.M."/>
            <person name="Robert V."/>
            <person name="Roehrig J."/>
            <person name="Ruller R."/>
            <person name="Salamov A."/>
            <person name="Salih N.S."/>
            <person name="Samson R.A."/>
            <person name="Sandor E."/>
            <person name="Sanguinetti M."/>
            <person name="Schuetze T."/>
            <person name="Sepcic K."/>
            <person name="Shelest E."/>
            <person name="Sherlock G."/>
            <person name="Sophianopoulou V."/>
            <person name="Squina F.M."/>
            <person name="Sun H."/>
            <person name="Susca A."/>
            <person name="Todd R.B."/>
            <person name="Tsang A."/>
            <person name="Unkles S.E."/>
            <person name="van de Wiele N."/>
            <person name="van Rossen-Uffink D."/>
            <person name="Oliveira J.V."/>
            <person name="Vesth T.C."/>
            <person name="Visser J."/>
            <person name="Yu J.-H."/>
            <person name="Zhou M."/>
            <person name="Andersen M.R."/>
            <person name="Archer D.B."/>
            <person name="Baker S.E."/>
            <person name="Benoit I."/>
            <person name="Brakhage A.A."/>
            <person name="Braus G.H."/>
            <person name="Fischer R."/>
            <person name="Frisvad J.C."/>
            <person name="Goldman G.H."/>
            <person name="Houbraken J."/>
            <person name="Oakley B."/>
            <person name="Pocsi I."/>
            <person name="Scazzocchio C."/>
            <person name="Seiboth B."/>
            <person name="vanKuyk P.A."/>
            <person name="Wortman J."/>
            <person name="Dyer P.S."/>
            <person name="Grigoriev I.V."/>
        </authorList>
    </citation>
    <scope>NUCLEOTIDE SEQUENCE [LARGE SCALE GENOMIC DNA]</scope>
    <source>
        <strain evidence="8">DTO 134E9</strain>
    </source>
</reference>
<comment type="subcellular location">
    <subcellularLocation>
        <location evidence="1">Membrane</location>
        <topology evidence="1">Multi-pass membrane protein</topology>
    </subcellularLocation>
</comment>
<evidence type="ECO:0000256" key="2">
    <source>
        <dbReference type="ARBA" id="ARBA00022692"/>
    </source>
</evidence>
<evidence type="ECO:0000259" key="6">
    <source>
        <dbReference type="PROSITE" id="PS50850"/>
    </source>
</evidence>
<feature type="transmembrane region" description="Helical" evidence="5">
    <location>
        <begin position="383"/>
        <end position="404"/>
    </location>
</feature>
<accession>A0A1L9R8Y2</accession>
<gene>
    <name evidence="7" type="ORF">ASPWEDRAFT_163240</name>
</gene>
<feature type="transmembrane region" description="Helical" evidence="5">
    <location>
        <begin position="24"/>
        <end position="50"/>
    </location>
</feature>
<dbReference type="InterPro" id="IPR020846">
    <property type="entry name" value="MFS_dom"/>
</dbReference>
<keyword evidence="3 5" id="KW-1133">Transmembrane helix</keyword>
<dbReference type="GeneID" id="63745693"/>
<name>A0A1L9R8Y2_ASPWE</name>
<proteinExistence type="predicted"/>
<feature type="transmembrane region" description="Helical" evidence="5">
    <location>
        <begin position="93"/>
        <end position="111"/>
    </location>
</feature>
<dbReference type="Gene3D" id="1.20.1250.20">
    <property type="entry name" value="MFS general substrate transporter like domains"/>
    <property type="match status" value="1"/>
</dbReference>
<feature type="transmembrane region" description="Helical" evidence="5">
    <location>
        <begin position="251"/>
        <end position="268"/>
    </location>
</feature>
<evidence type="ECO:0000313" key="7">
    <source>
        <dbReference type="EMBL" id="OJJ31317.1"/>
    </source>
</evidence>
<feature type="transmembrane region" description="Helical" evidence="5">
    <location>
        <begin position="220"/>
        <end position="239"/>
    </location>
</feature>
<dbReference type="RefSeq" id="XP_040684994.1">
    <property type="nucleotide sequence ID" value="XM_040829845.1"/>
</dbReference>
<feature type="transmembrane region" description="Helical" evidence="5">
    <location>
        <begin position="62"/>
        <end position="81"/>
    </location>
</feature>
<dbReference type="Proteomes" id="UP000184383">
    <property type="component" value="Unassembled WGS sequence"/>
</dbReference>
<sequence length="508" mass="55089">MDEKEISVDVSDNNNESPPLDWRVWSIFISLGLLSFISCLESTILVPVLPSISKALNGSTSSALWTGSAYLLTVAVFNTLIGGLSEEFDHRKLLLISISLFCIGALICSVSHSMTPFLVGRAIQGTGGGGMRALVNMIPTAMVSLRQRPAAIMLTQVGYMAGSILGPIVGGFIGEYTTWRWIFYLNFPLCGLVLPVVVFVMKDRNDKERSFADKIRRLDWIGAILFLASICSLLIGVMWGGEQFPWRSWHTLLPIACGAFGLIVALLWEGYGSSAPFIDLSSFKVPSANAIYAGGFLQGLLLYCQLYYLPVYFEGVRGYSSSHTGLAYLPVTCTMIIASLASGILMRKIPRLRWMIIAGWTLAALSSGLLFLFNAAFETYKWVLVFLVSGFGHGILVITLNYAIQVVAAGPRIGLAVSMYTFLRSLGMCIGVSTTSTLLQNSLRSHGSQTGVESSLMQMTDLAAHPDLPPALLNSFQYMCAVVTGVSALGLVLSFVFATPKIERIGQA</sequence>
<dbReference type="EMBL" id="KV878216">
    <property type="protein sequence ID" value="OJJ31317.1"/>
    <property type="molecule type" value="Genomic_DNA"/>
</dbReference>
<evidence type="ECO:0000256" key="4">
    <source>
        <dbReference type="ARBA" id="ARBA00023136"/>
    </source>
</evidence>
<evidence type="ECO:0000256" key="1">
    <source>
        <dbReference type="ARBA" id="ARBA00004141"/>
    </source>
</evidence>
<feature type="transmembrane region" description="Helical" evidence="5">
    <location>
        <begin position="325"/>
        <end position="345"/>
    </location>
</feature>
<dbReference type="SUPFAM" id="SSF103473">
    <property type="entry name" value="MFS general substrate transporter"/>
    <property type="match status" value="1"/>
</dbReference>
<keyword evidence="2 5" id="KW-0812">Transmembrane</keyword>
<feature type="transmembrane region" description="Helical" evidence="5">
    <location>
        <begin position="289"/>
        <end position="313"/>
    </location>
</feature>
<feature type="domain" description="Major facilitator superfamily (MFS) profile" evidence="6">
    <location>
        <begin position="27"/>
        <end position="502"/>
    </location>
</feature>
<dbReference type="GO" id="GO:0005886">
    <property type="term" value="C:plasma membrane"/>
    <property type="evidence" value="ECO:0007669"/>
    <property type="project" value="TreeGrafter"/>
</dbReference>
<feature type="transmembrane region" description="Helical" evidence="5">
    <location>
        <begin position="150"/>
        <end position="169"/>
    </location>
</feature>
<dbReference type="OrthoDB" id="10021397at2759"/>
<dbReference type="VEuPathDB" id="FungiDB:ASPWEDRAFT_163240"/>
<dbReference type="Gene3D" id="1.20.1720.10">
    <property type="entry name" value="Multidrug resistance protein D"/>
    <property type="match status" value="1"/>
</dbReference>
<dbReference type="PANTHER" id="PTHR23501">
    <property type="entry name" value="MAJOR FACILITATOR SUPERFAMILY"/>
    <property type="match status" value="1"/>
</dbReference>
<dbReference type="InterPro" id="IPR036259">
    <property type="entry name" value="MFS_trans_sf"/>
</dbReference>
<dbReference type="PROSITE" id="PS50850">
    <property type="entry name" value="MFS"/>
    <property type="match status" value="1"/>
</dbReference>
<evidence type="ECO:0000256" key="5">
    <source>
        <dbReference type="SAM" id="Phobius"/>
    </source>
</evidence>
<feature type="transmembrane region" description="Helical" evidence="5">
    <location>
        <begin position="357"/>
        <end position="377"/>
    </location>
</feature>
<feature type="transmembrane region" description="Helical" evidence="5">
    <location>
        <begin position="476"/>
        <end position="498"/>
    </location>
</feature>
<keyword evidence="8" id="KW-1185">Reference proteome</keyword>
<dbReference type="InterPro" id="IPR011701">
    <property type="entry name" value="MFS"/>
</dbReference>
<dbReference type="AlphaFoldDB" id="A0A1L9R8Y2"/>
<feature type="transmembrane region" description="Helical" evidence="5">
    <location>
        <begin position="181"/>
        <end position="200"/>
    </location>
</feature>